<keyword evidence="4" id="KW-1185">Reference proteome</keyword>
<protein>
    <submittedName>
        <fullName evidence="3">Jg26432 protein</fullName>
    </submittedName>
</protein>
<feature type="domain" description="SERRATE/Ars2 N-terminal" evidence="2">
    <location>
        <begin position="1"/>
        <end position="44"/>
    </location>
</feature>
<comment type="caution">
    <text evidence="3">The sequence shown here is derived from an EMBL/GenBank/DDBJ whole genome shotgun (WGS) entry which is preliminary data.</text>
</comment>
<gene>
    <name evidence="3" type="primary">jg26432</name>
    <name evidence="3" type="ORF">PAEG_LOCUS63</name>
</gene>
<dbReference type="InterPro" id="IPR021933">
    <property type="entry name" value="SERRATE/Ars2_N"/>
</dbReference>
<evidence type="ECO:0000313" key="4">
    <source>
        <dbReference type="Proteomes" id="UP000838756"/>
    </source>
</evidence>
<dbReference type="Pfam" id="PF12066">
    <property type="entry name" value="SERRATE_Ars2_N"/>
    <property type="match status" value="1"/>
</dbReference>
<feature type="region of interest" description="Disordered" evidence="1">
    <location>
        <begin position="78"/>
        <end position="146"/>
    </location>
</feature>
<accession>A0A8S4QDU4</accession>
<proteinExistence type="predicted"/>
<feature type="non-terminal residue" evidence="3">
    <location>
        <position position="1"/>
    </location>
</feature>
<organism evidence="3 4">
    <name type="scientific">Pararge aegeria aegeria</name>
    <dbReference type="NCBI Taxonomy" id="348720"/>
    <lineage>
        <taxon>Eukaryota</taxon>
        <taxon>Metazoa</taxon>
        <taxon>Ecdysozoa</taxon>
        <taxon>Arthropoda</taxon>
        <taxon>Hexapoda</taxon>
        <taxon>Insecta</taxon>
        <taxon>Pterygota</taxon>
        <taxon>Neoptera</taxon>
        <taxon>Endopterygota</taxon>
        <taxon>Lepidoptera</taxon>
        <taxon>Glossata</taxon>
        <taxon>Ditrysia</taxon>
        <taxon>Papilionoidea</taxon>
        <taxon>Nymphalidae</taxon>
        <taxon>Satyrinae</taxon>
        <taxon>Satyrini</taxon>
        <taxon>Parargina</taxon>
        <taxon>Pararge</taxon>
    </lineage>
</organism>
<dbReference type="AlphaFoldDB" id="A0A8S4QDU4"/>
<evidence type="ECO:0000313" key="3">
    <source>
        <dbReference type="EMBL" id="CAH2207442.1"/>
    </source>
</evidence>
<reference evidence="3" key="1">
    <citation type="submission" date="2022-03" db="EMBL/GenBank/DDBJ databases">
        <authorList>
            <person name="Lindestad O."/>
        </authorList>
    </citation>
    <scope>NUCLEOTIDE SEQUENCE</scope>
</reference>
<dbReference type="Proteomes" id="UP000838756">
    <property type="component" value="Unassembled WGS sequence"/>
</dbReference>
<evidence type="ECO:0000256" key="1">
    <source>
        <dbReference type="SAM" id="MobiDB-lite"/>
    </source>
</evidence>
<dbReference type="OrthoDB" id="342064at2759"/>
<dbReference type="EMBL" id="CAKXAJ010000210">
    <property type="protein sequence ID" value="CAH2207442.1"/>
    <property type="molecule type" value="Genomic_DNA"/>
</dbReference>
<sequence length="146" mass="16500">NRLNVFLELLGQGELEKVSVDVDKSEKLIRLLDTVVIKLEGGTDEDLKALDDPLPVEIINDKQDKNDTEKAVVIDVDAVKVKDENESQDKDKDQKAESPKPTAPLTMEIDPHLRQLQEQAKLFSRYNSIPGQEAETEEVPEKEPRK</sequence>
<feature type="compositionally biased region" description="Basic and acidic residues" evidence="1">
    <location>
        <begin position="78"/>
        <end position="98"/>
    </location>
</feature>
<evidence type="ECO:0000259" key="2">
    <source>
        <dbReference type="Pfam" id="PF12066"/>
    </source>
</evidence>
<name>A0A8S4QDU4_9NEOP</name>